<dbReference type="AlphaFoldDB" id="A0A5J5BIY0"/>
<dbReference type="InterPro" id="IPR057600">
    <property type="entry name" value="TORTIFOLIA1/SINE1-2_N"/>
</dbReference>
<sequence length="155" mass="17104">MALAKHSSHTQNQAASVRELKHRVLTCLKKLSDRDIHSIAATELESIAKTLTRDSIPPFISSISAIDATDKSPVRKQCVRLISLLSETHGDALSPYLSKNPLCRRSPPPGPRLRQFSDRSSLVHSLGNRRFARSGTSILEEAVAEAREVAEVREL</sequence>
<dbReference type="OrthoDB" id="1904066at2759"/>
<dbReference type="Proteomes" id="UP000325577">
    <property type="component" value="Linkage Group LG12"/>
</dbReference>
<reference evidence="2 3" key="1">
    <citation type="submission" date="2019-09" db="EMBL/GenBank/DDBJ databases">
        <title>A chromosome-level genome assembly of the Chinese tupelo Nyssa sinensis.</title>
        <authorList>
            <person name="Yang X."/>
            <person name="Kang M."/>
            <person name="Yang Y."/>
            <person name="Xiong H."/>
            <person name="Wang M."/>
            <person name="Zhang Z."/>
            <person name="Wang Z."/>
            <person name="Wu H."/>
            <person name="Ma T."/>
            <person name="Liu J."/>
            <person name="Xi Z."/>
        </authorList>
    </citation>
    <scope>NUCLEOTIDE SEQUENCE [LARGE SCALE GENOMIC DNA]</scope>
    <source>
        <strain evidence="2">J267</strain>
        <tissue evidence="2">Leaf</tissue>
    </source>
</reference>
<gene>
    <name evidence="2" type="ORF">F0562_023760</name>
</gene>
<dbReference type="Gene3D" id="1.25.10.10">
    <property type="entry name" value="Leucine-rich Repeat Variant"/>
    <property type="match status" value="1"/>
</dbReference>
<proteinExistence type="predicted"/>
<dbReference type="EMBL" id="CM018035">
    <property type="protein sequence ID" value="KAA8542608.1"/>
    <property type="molecule type" value="Genomic_DNA"/>
</dbReference>
<dbReference type="GO" id="GO:0005874">
    <property type="term" value="C:microtubule"/>
    <property type="evidence" value="ECO:0007669"/>
    <property type="project" value="InterPro"/>
</dbReference>
<evidence type="ECO:0000259" key="1">
    <source>
        <dbReference type="Pfam" id="PF24714"/>
    </source>
</evidence>
<keyword evidence="3" id="KW-1185">Reference proteome</keyword>
<dbReference type="GO" id="GO:0008017">
    <property type="term" value="F:microtubule binding"/>
    <property type="evidence" value="ECO:0007669"/>
    <property type="project" value="InterPro"/>
</dbReference>
<evidence type="ECO:0000313" key="2">
    <source>
        <dbReference type="EMBL" id="KAA8542608.1"/>
    </source>
</evidence>
<protein>
    <recommendedName>
        <fullName evidence="1">TORTIFOLIA1/SINE1-2 N-terminal domain-containing protein</fullName>
    </recommendedName>
</protein>
<organism evidence="2 3">
    <name type="scientific">Nyssa sinensis</name>
    <dbReference type="NCBI Taxonomy" id="561372"/>
    <lineage>
        <taxon>Eukaryota</taxon>
        <taxon>Viridiplantae</taxon>
        <taxon>Streptophyta</taxon>
        <taxon>Embryophyta</taxon>
        <taxon>Tracheophyta</taxon>
        <taxon>Spermatophyta</taxon>
        <taxon>Magnoliopsida</taxon>
        <taxon>eudicotyledons</taxon>
        <taxon>Gunneridae</taxon>
        <taxon>Pentapetalae</taxon>
        <taxon>asterids</taxon>
        <taxon>Cornales</taxon>
        <taxon>Nyssaceae</taxon>
        <taxon>Nyssa</taxon>
    </lineage>
</organism>
<dbReference type="PANTHER" id="PTHR31355">
    <property type="entry name" value="MICROTUBULE-ASSOCIATED PROTEIN TORTIFOLIA1"/>
    <property type="match status" value="1"/>
</dbReference>
<dbReference type="PANTHER" id="PTHR31355:SF8">
    <property type="entry name" value="TORTIFOLIA1-LIKE PROTEIN 3"/>
    <property type="match status" value="1"/>
</dbReference>
<dbReference type="InterPro" id="IPR011989">
    <property type="entry name" value="ARM-like"/>
</dbReference>
<accession>A0A5J5BIY0</accession>
<feature type="domain" description="TORTIFOLIA1/SINE1-2 N-terminal" evidence="1">
    <location>
        <begin position="18"/>
        <end position="99"/>
    </location>
</feature>
<name>A0A5J5BIY0_9ASTE</name>
<dbReference type="Pfam" id="PF24714">
    <property type="entry name" value="TOR1L1_N"/>
    <property type="match status" value="1"/>
</dbReference>
<evidence type="ECO:0000313" key="3">
    <source>
        <dbReference type="Proteomes" id="UP000325577"/>
    </source>
</evidence>
<dbReference type="InterPro" id="IPR033337">
    <property type="entry name" value="TORTIFOLIA1/SINE1-2"/>
</dbReference>